<dbReference type="CDD" id="cd06259">
    <property type="entry name" value="YdcF-like"/>
    <property type="match status" value="1"/>
</dbReference>
<dbReference type="PANTHER" id="PTHR30336">
    <property type="entry name" value="INNER MEMBRANE PROTEIN, PROBABLE PERMEASE"/>
    <property type="match status" value="1"/>
</dbReference>
<protein>
    <recommendedName>
        <fullName evidence="1">DUF218 domain-containing protein</fullName>
    </recommendedName>
</protein>
<dbReference type="AlphaFoldDB" id="A0A1L3SNG5"/>
<feature type="domain" description="DUF218" evidence="1">
    <location>
        <begin position="26"/>
        <end position="148"/>
    </location>
</feature>
<evidence type="ECO:0000313" key="2">
    <source>
        <dbReference type="EMBL" id="APH70875.1"/>
    </source>
</evidence>
<dbReference type="STRING" id="1670800.BSQ44_05400"/>
<evidence type="ECO:0000313" key="3">
    <source>
        <dbReference type="Proteomes" id="UP000182840"/>
    </source>
</evidence>
<dbReference type="Pfam" id="PF02698">
    <property type="entry name" value="DUF218"/>
    <property type="match status" value="1"/>
</dbReference>
<evidence type="ECO:0000259" key="1">
    <source>
        <dbReference type="Pfam" id="PF02698"/>
    </source>
</evidence>
<proteinExistence type="predicted"/>
<name>A0A1L3SNG5_9HYPH</name>
<dbReference type="RefSeq" id="WP_072602284.1">
    <property type="nucleotide sequence ID" value="NZ_CP018171.1"/>
</dbReference>
<gene>
    <name evidence="2" type="ORF">BSQ44_05400</name>
</gene>
<reference evidence="3" key="1">
    <citation type="submission" date="2016-11" db="EMBL/GenBank/DDBJ databases">
        <title>Mesorhizobium oceanicum sp. nov., isolated from deep seawater in South China Sea.</title>
        <authorList>
            <person name="Fu G.-Y."/>
        </authorList>
    </citation>
    <scope>NUCLEOTIDE SEQUENCE [LARGE SCALE GENOMIC DNA]</scope>
    <source>
        <strain evidence="3">B7</strain>
    </source>
</reference>
<organism evidence="2 3">
    <name type="scientific">Aquibium oceanicum</name>
    <dbReference type="NCBI Taxonomy" id="1670800"/>
    <lineage>
        <taxon>Bacteria</taxon>
        <taxon>Pseudomonadati</taxon>
        <taxon>Pseudomonadota</taxon>
        <taxon>Alphaproteobacteria</taxon>
        <taxon>Hyphomicrobiales</taxon>
        <taxon>Phyllobacteriaceae</taxon>
        <taxon>Aquibium</taxon>
    </lineage>
</organism>
<keyword evidence="3" id="KW-1185">Reference proteome</keyword>
<dbReference type="PANTHER" id="PTHR30336:SF20">
    <property type="entry name" value="DUF218 DOMAIN-CONTAINING PROTEIN"/>
    <property type="match status" value="1"/>
</dbReference>
<dbReference type="EMBL" id="CP018171">
    <property type="protein sequence ID" value="APH70875.1"/>
    <property type="molecule type" value="Genomic_DNA"/>
</dbReference>
<accession>A0A1L3SNG5</accession>
<dbReference type="Gene3D" id="3.40.50.620">
    <property type="entry name" value="HUPs"/>
    <property type="match status" value="1"/>
</dbReference>
<dbReference type="InterPro" id="IPR003848">
    <property type="entry name" value="DUF218"/>
</dbReference>
<dbReference type="InterPro" id="IPR014729">
    <property type="entry name" value="Rossmann-like_a/b/a_fold"/>
</dbReference>
<dbReference type="GO" id="GO:0005886">
    <property type="term" value="C:plasma membrane"/>
    <property type="evidence" value="ECO:0007669"/>
    <property type="project" value="TreeGrafter"/>
</dbReference>
<dbReference type="OrthoDB" id="2216870at2"/>
<sequence length="210" mass="23178">MDARVLAAARVLFAYHRIDDPLAPSDAVVGLGSYDLRVADRCAELFHGGIAPRLVLTGRSGHWTRDLYATSEAEAFTKVCVAAGVPEDAILIEPEATNIGENIRFSARLLGPDVRRVVLVTKPQTQRRVRAAVDRQWPQVEALVTAPRTAFDDQPTDAFPLENLVDEMVGDLHRILDYPSKGFAVEQDVPDDVMAAYEFLIARGFDRHLA</sequence>
<dbReference type="Proteomes" id="UP000182840">
    <property type="component" value="Chromosome"/>
</dbReference>
<dbReference type="InterPro" id="IPR051599">
    <property type="entry name" value="Cell_Envelope_Assoc"/>
</dbReference>
<dbReference type="KEGG" id="meso:BSQ44_05400"/>